<dbReference type="EMBL" id="JAMZFW010000001">
    <property type="protein sequence ID" value="MCP1100918.1"/>
    <property type="molecule type" value="Genomic_DNA"/>
</dbReference>
<gene>
    <name evidence="1" type="ORF">NK125_00645</name>
</gene>
<accession>A0ABT1E4Z9</accession>
<name>A0ABT1E4Z9_9FIRM</name>
<comment type="caution">
    <text evidence="1">The sequence shown here is derived from an EMBL/GenBank/DDBJ whole genome shotgun (WGS) entry which is preliminary data.</text>
</comment>
<keyword evidence="2" id="KW-1185">Reference proteome</keyword>
<evidence type="ECO:0000313" key="1">
    <source>
        <dbReference type="EMBL" id="MCP1100918.1"/>
    </source>
</evidence>
<reference evidence="1 2" key="1">
    <citation type="journal article" date="2022" name="Genome Biol. Evol.">
        <title>Host diet, physiology and behaviors set the stage for Lachnospiraceae cladogenesis.</title>
        <authorList>
            <person name="Vera-Ponce De Leon A."/>
            <person name="Schneider M."/>
            <person name="Jahnes B.C."/>
            <person name="Sadowski V."/>
            <person name="Camuy-Velez L.A."/>
            <person name="Duan J."/>
            <person name="Sabree Z.L."/>
        </authorList>
    </citation>
    <scope>NUCLEOTIDE SEQUENCE [LARGE SCALE GENOMIC DNA]</scope>
    <source>
        <strain evidence="1 2">PAL113</strain>
    </source>
</reference>
<evidence type="ECO:0000313" key="2">
    <source>
        <dbReference type="Proteomes" id="UP001523566"/>
    </source>
</evidence>
<dbReference type="RefSeq" id="WP_262064704.1">
    <property type="nucleotide sequence ID" value="NZ_JAMXOD010000001.1"/>
</dbReference>
<dbReference type="Proteomes" id="UP001523566">
    <property type="component" value="Unassembled WGS sequence"/>
</dbReference>
<sequence length="303" mass="33647">MKENRVMRIVAFLLLGGLVSTAIVSGVTARYTSKKEGSYSAKVAPSGVLTATTGTLFHETVEPNTTSPEGGLTLGVHGVSEMRGEVLCSVDYQNIFLGEGVWGIMIPDESVTEESYGYRTYYTFDSTREVYTIEDTFAPDKVYYYMENEVYVEPGGYWPIAFQIADNSGGYVVQEDAKTTTNTLEEAVNVMESGVTGTFEAYENLTDRFGNQNITWSWMNCIRDNFCEKNGIVIEGGEGSEGNICDNCKRDRIIQNLMNGSTASVVRKESEEPEITYKIQDHTSDRCNLNVDLNLNIVVNQID</sequence>
<organism evidence="1 2">
    <name type="scientific">Aequitasia blattaphilus</name>
    <dbReference type="NCBI Taxonomy" id="2949332"/>
    <lineage>
        <taxon>Bacteria</taxon>
        <taxon>Bacillati</taxon>
        <taxon>Bacillota</taxon>
        <taxon>Clostridia</taxon>
        <taxon>Lachnospirales</taxon>
        <taxon>Lachnospiraceae</taxon>
        <taxon>Aequitasia</taxon>
    </lineage>
</organism>
<proteinExistence type="predicted"/>
<protein>
    <submittedName>
        <fullName evidence="1">Uncharacterized protein</fullName>
    </submittedName>
</protein>